<dbReference type="Proteomes" id="UP001595956">
    <property type="component" value="Unassembled WGS sequence"/>
</dbReference>
<protein>
    <submittedName>
        <fullName evidence="2">Maleylpyruvate isomerase family mycothiol-dependent enzyme</fullName>
    </submittedName>
</protein>
<evidence type="ECO:0000313" key="3">
    <source>
        <dbReference type="Proteomes" id="UP001595956"/>
    </source>
</evidence>
<name>A0ABW0MUR8_9ACTN</name>
<evidence type="ECO:0000313" key="2">
    <source>
        <dbReference type="EMBL" id="MFC5491616.1"/>
    </source>
</evidence>
<proteinExistence type="predicted"/>
<sequence length="221" mass="23989">MTHHDWTALLTAATDDFARITGEVDPVAAVPACPGWTVADLVDHLGGVHQWARHAVVAGNPDGKPAPLTGDPARWYAGHARALVDALAEPSAPAWTFGTEQTVAWWLRRQTHETLMHTRDLLDAAGRVDEWLIDPELAWDGVREVATEFYPRQVRLGRTEPVPGTLRLVATDLEVDPVVVGDALPEVEVRAPATDVLLMLWHRTVSDDPAAAALLALPIAP</sequence>
<dbReference type="PANTHER" id="PTHR40758">
    <property type="entry name" value="CONSERVED PROTEIN"/>
    <property type="match status" value="1"/>
</dbReference>
<dbReference type="NCBIfam" id="TIGR03083">
    <property type="entry name" value="maleylpyruvate isomerase family mycothiol-dependent enzyme"/>
    <property type="match status" value="1"/>
</dbReference>
<reference evidence="3" key="1">
    <citation type="journal article" date="2019" name="Int. J. Syst. Evol. Microbiol.">
        <title>The Global Catalogue of Microorganisms (GCM) 10K type strain sequencing project: providing services to taxonomists for standard genome sequencing and annotation.</title>
        <authorList>
            <consortium name="The Broad Institute Genomics Platform"/>
            <consortium name="The Broad Institute Genome Sequencing Center for Infectious Disease"/>
            <person name="Wu L."/>
            <person name="Ma J."/>
        </authorList>
    </citation>
    <scope>NUCLEOTIDE SEQUENCE [LARGE SCALE GENOMIC DNA]</scope>
    <source>
        <strain evidence="3">KACC 13778</strain>
    </source>
</reference>
<comment type="caution">
    <text evidence="2">The sequence shown here is derived from an EMBL/GenBank/DDBJ whole genome shotgun (WGS) entry which is preliminary data.</text>
</comment>
<dbReference type="InterPro" id="IPR034660">
    <property type="entry name" value="DinB/YfiT-like"/>
</dbReference>
<dbReference type="Pfam" id="PF11716">
    <property type="entry name" value="MDMPI_N"/>
    <property type="match status" value="1"/>
</dbReference>
<evidence type="ECO:0000259" key="1">
    <source>
        <dbReference type="Pfam" id="PF11716"/>
    </source>
</evidence>
<dbReference type="GO" id="GO:0016853">
    <property type="term" value="F:isomerase activity"/>
    <property type="evidence" value="ECO:0007669"/>
    <property type="project" value="UniProtKB-KW"/>
</dbReference>
<dbReference type="PANTHER" id="PTHR40758:SF1">
    <property type="entry name" value="CONSERVED PROTEIN"/>
    <property type="match status" value="1"/>
</dbReference>
<dbReference type="RefSeq" id="WP_345180878.1">
    <property type="nucleotide sequence ID" value="NZ_BAABFQ010000008.1"/>
</dbReference>
<dbReference type="EMBL" id="JBHSMD010000001">
    <property type="protein sequence ID" value="MFC5491616.1"/>
    <property type="molecule type" value="Genomic_DNA"/>
</dbReference>
<gene>
    <name evidence="2" type="ORF">ACFPKY_00810</name>
</gene>
<dbReference type="SUPFAM" id="SSF109854">
    <property type="entry name" value="DinB/YfiT-like putative metalloenzymes"/>
    <property type="match status" value="1"/>
</dbReference>
<keyword evidence="2" id="KW-0413">Isomerase</keyword>
<keyword evidence="3" id="KW-1185">Reference proteome</keyword>
<dbReference type="InterPro" id="IPR024344">
    <property type="entry name" value="MDMPI_metal-binding"/>
</dbReference>
<feature type="domain" description="Mycothiol-dependent maleylpyruvate isomerase metal-binding" evidence="1">
    <location>
        <begin position="10"/>
        <end position="121"/>
    </location>
</feature>
<accession>A0ABW0MUR8</accession>
<dbReference type="InterPro" id="IPR017517">
    <property type="entry name" value="Maleyloyr_isom"/>
</dbReference>
<organism evidence="2 3">
    <name type="scientific">Nocardioides caricicola</name>
    <dbReference type="NCBI Taxonomy" id="634770"/>
    <lineage>
        <taxon>Bacteria</taxon>
        <taxon>Bacillati</taxon>
        <taxon>Actinomycetota</taxon>
        <taxon>Actinomycetes</taxon>
        <taxon>Propionibacteriales</taxon>
        <taxon>Nocardioidaceae</taxon>
        <taxon>Nocardioides</taxon>
    </lineage>
</organism>